<evidence type="ECO:0000313" key="12">
    <source>
        <dbReference type="Proteomes" id="UP001169760"/>
    </source>
</evidence>
<dbReference type="SUPFAM" id="SSF69618">
    <property type="entry name" value="HemD-like"/>
    <property type="match status" value="1"/>
</dbReference>
<dbReference type="InterPro" id="IPR036108">
    <property type="entry name" value="4pyrrol_syn_uPrphyn_synt_sf"/>
</dbReference>
<evidence type="ECO:0000256" key="6">
    <source>
        <dbReference type="ARBA" id="ARBA00037589"/>
    </source>
</evidence>
<dbReference type="GO" id="GO:0004852">
    <property type="term" value="F:uroporphyrinogen-III synthase activity"/>
    <property type="evidence" value="ECO:0007669"/>
    <property type="project" value="UniProtKB-UniRule"/>
</dbReference>
<dbReference type="RefSeq" id="WP_303493177.1">
    <property type="nucleotide sequence ID" value="NZ_JAUOPB010000010.1"/>
</dbReference>
<comment type="similarity">
    <text evidence="2 9">Belongs to the uroporphyrinogen-III synthase family.</text>
</comment>
<gene>
    <name evidence="11" type="ORF">Q4521_13685</name>
</gene>
<evidence type="ECO:0000256" key="3">
    <source>
        <dbReference type="ARBA" id="ARBA00013109"/>
    </source>
</evidence>
<dbReference type="CDD" id="cd06578">
    <property type="entry name" value="HemD"/>
    <property type="match status" value="1"/>
</dbReference>
<evidence type="ECO:0000256" key="4">
    <source>
        <dbReference type="ARBA" id="ARBA00023239"/>
    </source>
</evidence>
<dbReference type="GO" id="GO:0006782">
    <property type="term" value="P:protoporphyrinogen IX biosynthetic process"/>
    <property type="evidence" value="ECO:0007669"/>
    <property type="project" value="UniProtKB-UniRule"/>
</dbReference>
<evidence type="ECO:0000256" key="2">
    <source>
        <dbReference type="ARBA" id="ARBA00008133"/>
    </source>
</evidence>
<keyword evidence="5 9" id="KW-0627">Porphyrin biosynthesis</keyword>
<dbReference type="PANTHER" id="PTHR38042">
    <property type="entry name" value="UROPORPHYRINOGEN-III SYNTHASE, CHLOROPLASTIC"/>
    <property type="match status" value="1"/>
</dbReference>
<dbReference type="AlphaFoldDB" id="A0AAW7X7E1"/>
<feature type="domain" description="Tetrapyrrole biosynthesis uroporphyrinogen III synthase" evidence="10">
    <location>
        <begin position="35"/>
        <end position="274"/>
    </location>
</feature>
<evidence type="ECO:0000256" key="1">
    <source>
        <dbReference type="ARBA" id="ARBA00004772"/>
    </source>
</evidence>
<evidence type="ECO:0000313" key="11">
    <source>
        <dbReference type="EMBL" id="MDO6423527.1"/>
    </source>
</evidence>
<comment type="function">
    <text evidence="6 9">Catalyzes cyclization of the linear tetrapyrrole, hydroxymethylbilane, to the macrocyclic uroporphyrinogen III.</text>
</comment>
<dbReference type="GO" id="GO:0006780">
    <property type="term" value="P:uroporphyrinogen III biosynthetic process"/>
    <property type="evidence" value="ECO:0007669"/>
    <property type="project" value="UniProtKB-UniRule"/>
</dbReference>
<proteinExistence type="inferred from homology"/>
<evidence type="ECO:0000256" key="7">
    <source>
        <dbReference type="ARBA" id="ARBA00040167"/>
    </source>
</evidence>
<accession>A0AAW7X7E1</accession>
<dbReference type="Pfam" id="PF02602">
    <property type="entry name" value="HEM4"/>
    <property type="match status" value="1"/>
</dbReference>
<dbReference type="EC" id="4.2.1.75" evidence="3 9"/>
<organism evidence="11 12">
    <name type="scientific">Saccharophagus degradans</name>
    <dbReference type="NCBI Taxonomy" id="86304"/>
    <lineage>
        <taxon>Bacteria</taxon>
        <taxon>Pseudomonadati</taxon>
        <taxon>Pseudomonadota</taxon>
        <taxon>Gammaproteobacteria</taxon>
        <taxon>Cellvibrionales</taxon>
        <taxon>Cellvibrionaceae</taxon>
        <taxon>Saccharophagus</taxon>
    </lineage>
</organism>
<comment type="catalytic activity">
    <reaction evidence="8 9">
        <text>hydroxymethylbilane = uroporphyrinogen III + H2O</text>
        <dbReference type="Rhea" id="RHEA:18965"/>
        <dbReference type="ChEBI" id="CHEBI:15377"/>
        <dbReference type="ChEBI" id="CHEBI:57308"/>
        <dbReference type="ChEBI" id="CHEBI:57845"/>
        <dbReference type="EC" id="4.2.1.75"/>
    </reaction>
</comment>
<dbReference type="InterPro" id="IPR039793">
    <property type="entry name" value="UROS/Hem4"/>
</dbReference>
<evidence type="ECO:0000259" key="10">
    <source>
        <dbReference type="Pfam" id="PF02602"/>
    </source>
</evidence>
<evidence type="ECO:0000256" key="8">
    <source>
        <dbReference type="ARBA" id="ARBA00048617"/>
    </source>
</evidence>
<comment type="pathway">
    <text evidence="1 9">Porphyrin-containing compound metabolism; protoporphyrin-IX biosynthesis; coproporphyrinogen-III from 5-aminolevulinate: step 3/4.</text>
</comment>
<dbReference type="Gene3D" id="3.40.50.10090">
    <property type="match status" value="2"/>
</dbReference>
<dbReference type="Proteomes" id="UP001169760">
    <property type="component" value="Unassembled WGS sequence"/>
</dbReference>
<evidence type="ECO:0000256" key="9">
    <source>
        <dbReference type="RuleBase" id="RU366031"/>
    </source>
</evidence>
<name>A0AAW7X7E1_9GAMM</name>
<reference evidence="11" key="1">
    <citation type="submission" date="2023-07" db="EMBL/GenBank/DDBJ databases">
        <title>Genome content predicts the carbon catabolic preferences of heterotrophic bacteria.</title>
        <authorList>
            <person name="Gralka M."/>
        </authorList>
    </citation>
    <scope>NUCLEOTIDE SEQUENCE</scope>
    <source>
        <strain evidence="11">I3M17_2</strain>
    </source>
</reference>
<evidence type="ECO:0000256" key="5">
    <source>
        <dbReference type="ARBA" id="ARBA00023244"/>
    </source>
</evidence>
<dbReference type="PANTHER" id="PTHR38042:SF1">
    <property type="entry name" value="UROPORPHYRINOGEN-III SYNTHASE, CHLOROPLASTIC"/>
    <property type="match status" value="1"/>
</dbReference>
<protein>
    <recommendedName>
        <fullName evidence="7 9">Uroporphyrinogen-III synthase</fullName>
        <ecNumber evidence="3 9">4.2.1.75</ecNumber>
    </recommendedName>
</protein>
<sequence>MTTNSGAIRIIASRPVAQNSEWCKRIETFNGEAVWRALPIPLLEIIPVTGEAEKRQLQTQALGLDDYQKILFVSQNAVEHFFTCLEDYWPQLPKQLCFIGVGEKTKQAILQQLDRWGCAGDQIVLGGVDAMNSEALLAMPELQHVDAEKILICRGVGGRPMLGEILAARGARIEYCELYQRALPKQAVAALAEADLNSTTDICPVFSGETLTNLVAVLAKHSNPRVSEKPPFRLPAQWRALIVVVPGERVAQQAKAVGFKRIAVAKNATEPAMLKAIQQAVEEFLSTAAH</sequence>
<dbReference type="InterPro" id="IPR003754">
    <property type="entry name" value="4pyrrol_synth_uPrphyn_synth"/>
</dbReference>
<keyword evidence="4 9" id="KW-0456">Lyase</keyword>
<dbReference type="EMBL" id="JAUOPB010000010">
    <property type="protein sequence ID" value="MDO6423527.1"/>
    <property type="molecule type" value="Genomic_DNA"/>
</dbReference>
<comment type="caution">
    <text evidence="11">The sequence shown here is derived from an EMBL/GenBank/DDBJ whole genome shotgun (WGS) entry which is preliminary data.</text>
</comment>